<name>A0A7Z8K0S4_9CELL</name>
<gene>
    <name evidence="2" type="ORF">FA014_08725</name>
</gene>
<proteinExistence type="predicted"/>
<comment type="caution">
    <text evidence="2">The sequence shown here is derived from an EMBL/GenBank/DDBJ whole genome shotgun (WGS) entry which is preliminary data.</text>
</comment>
<evidence type="ECO:0000256" key="1">
    <source>
        <dbReference type="SAM" id="Phobius"/>
    </source>
</evidence>
<dbReference type="AlphaFoldDB" id="A0A7Z8K0S4"/>
<dbReference type="OrthoDB" id="165386at2"/>
<keyword evidence="1" id="KW-0472">Membrane</keyword>
<sequence length="109" mass="11509">MDTRRSPRTRIALAVGVAAATVLLLAACAAGVNPDVGQAPPGTAEPAGFWLGLWHGIILPVTWIVSLFTRTVSPYEVFNSGNWYDVGFVLGITIVFGGPFGAGRAARRR</sequence>
<evidence type="ECO:0008006" key="4">
    <source>
        <dbReference type="Google" id="ProtNLM"/>
    </source>
</evidence>
<dbReference type="PROSITE" id="PS51257">
    <property type="entry name" value="PROKAR_LIPOPROTEIN"/>
    <property type="match status" value="1"/>
</dbReference>
<organism evidence="2 3">
    <name type="scientific">Cellulomonas hominis</name>
    <dbReference type="NCBI Taxonomy" id="156981"/>
    <lineage>
        <taxon>Bacteria</taxon>
        <taxon>Bacillati</taxon>
        <taxon>Actinomycetota</taxon>
        <taxon>Actinomycetes</taxon>
        <taxon>Micrococcales</taxon>
        <taxon>Cellulomonadaceae</taxon>
        <taxon>Cellulomonas</taxon>
    </lineage>
</organism>
<feature type="transmembrane region" description="Helical" evidence="1">
    <location>
        <begin position="81"/>
        <end position="102"/>
    </location>
</feature>
<keyword evidence="1" id="KW-1133">Transmembrane helix</keyword>
<dbReference type="EMBL" id="SZYE01000054">
    <property type="protein sequence ID" value="TKR23906.1"/>
    <property type="molecule type" value="Genomic_DNA"/>
</dbReference>
<dbReference type="RefSeq" id="WP_154729305.1">
    <property type="nucleotide sequence ID" value="NZ_SZYE01000054.1"/>
</dbReference>
<accession>A0A7Z8K0S4</accession>
<keyword evidence="1" id="KW-0812">Transmembrane</keyword>
<reference evidence="2 3" key="1">
    <citation type="submission" date="2019-05" db="EMBL/GenBank/DDBJ databases">
        <title>Genome sequence of Cellulomonas hominis strain CS1.</title>
        <authorList>
            <person name="Belmont J."/>
            <person name="Maclea K.S."/>
        </authorList>
    </citation>
    <scope>NUCLEOTIDE SEQUENCE [LARGE SCALE GENOMIC DNA]</scope>
    <source>
        <strain evidence="2 3">CS1</strain>
    </source>
</reference>
<dbReference type="Proteomes" id="UP000308121">
    <property type="component" value="Unassembled WGS sequence"/>
</dbReference>
<feature type="transmembrane region" description="Helical" evidence="1">
    <location>
        <begin position="47"/>
        <end position="69"/>
    </location>
</feature>
<protein>
    <recommendedName>
        <fullName evidence="4">Lipoprotein</fullName>
    </recommendedName>
</protein>
<evidence type="ECO:0000313" key="3">
    <source>
        <dbReference type="Proteomes" id="UP000308121"/>
    </source>
</evidence>
<evidence type="ECO:0000313" key="2">
    <source>
        <dbReference type="EMBL" id="TKR23906.1"/>
    </source>
</evidence>